<dbReference type="AlphaFoldDB" id="A0A1X4GJP8"/>
<reference evidence="2" key="1">
    <citation type="submission" date="2017-04" db="EMBL/GenBank/DDBJ databases">
        <authorList>
            <person name="Abreu V.A."/>
            <person name="Popin R.V."/>
            <person name="Rigonato J."/>
            <person name="Andreote A.P."/>
            <person name="Schaker P.C."/>
            <person name="Hoff-Risseti C."/>
            <person name="Alvarenga D.O."/>
            <person name="Varani A.M."/>
            <person name="Fiore M.F."/>
        </authorList>
    </citation>
    <scope>NUCLEOTIDE SEQUENCE [LARGE SCALE GENOMIC DNA]</scope>
    <source>
        <strain evidence="2">CENA303</strain>
    </source>
</reference>
<dbReference type="RefSeq" id="WP_009342544.1">
    <property type="nucleotide sequence ID" value="NZ_NBYN01000002.1"/>
</dbReference>
<protein>
    <recommendedName>
        <fullName evidence="3">DUF5331 domain-containing protein</fullName>
    </recommendedName>
</protein>
<dbReference type="Proteomes" id="UP000192997">
    <property type="component" value="Unassembled WGS sequence"/>
</dbReference>
<dbReference type="Pfam" id="PF17265">
    <property type="entry name" value="DUF5331"/>
    <property type="match status" value="1"/>
</dbReference>
<dbReference type="EMBL" id="NBYN01000002">
    <property type="protein sequence ID" value="OSO97411.1"/>
    <property type="molecule type" value="Genomic_DNA"/>
</dbReference>
<dbReference type="InterPro" id="IPR020346">
    <property type="entry name" value="Uncharacterised_15.3kDa"/>
</dbReference>
<gene>
    <name evidence="1" type="ORF">B7O87_00070</name>
</gene>
<evidence type="ECO:0008006" key="3">
    <source>
        <dbReference type="Google" id="ProtNLM"/>
    </source>
</evidence>
<comment type="caution">
    <text evidence="1">The sequence shown here is derived from an EMBL/GenBank/DDBJ whole genome shotgun (WGS) entry which is preliminary data.</text>
</comment>
<organism evidence="1 2">
    <name type="scientific">Cylindrospermopsis raciborskii CENA303</name>
    <dbReference type="NCBI Taxonomy" id="1170769"/>
    <lineage>
        <taxon>Bacteria</taxon>
        <taxon>Bacillati</taxon>
        <taxon>Cyanobacteriota</taxon>
        <taxon>Cyanophyceae</taxon>
        <taxon>Nostocales</taxon>
        <taxon>Aphanizomenonaceae</taxon>
        <taxon>Cylindrospermopsis</taxon>
    </lineage>
</organism>
<sequence length="179" mass="19563">MAFFDSFTDAIKQKWLHFFEVNREWIVVQMAAQSMSTPDGGKRPSSYLILGVVNALEPKLAQLMFPFAKLNPDPDILVEVLGLNFDPDLAIAGQAGNPDDGKVYSDAPSVVGENPSLVNRSLGLNLPDDDEFNDFNQSHETGMGELVSDVWGGDSSGNGEELPPRVFDGSEMARLFPEN</sequence>
<evidence type="ECO:0000313" key="2">
    <source>
        <dbReference type="Proteomes" id="UP000192997"/>
    </source>
</evidence>
<name>A0A1X4GJP8_9CYAN</name>
<evidence type="ECO:0000313" key="1">
    <source>
        <dbReference type="EMBL" id="OSO97411.1"/>
    </source>
</evidence>
<accession>A0A1X4GJP8</accession>
<proteinExistence type="predicted"/>